<accession>A0AAJ4N4M8</accession>
<proteinExistence type="predicted"/>
<evidence type="ECO:0000313" key="2">
    <source>
        <dbReference type="Proteomes" id="UP000663946"/>
    </source>
</evidence>
<organism evidence="1 2">
    <name type="scientific">Agrobacterium tumefaciens</name>
    <dbReference type="NCBI Taxonomy" id="358"/>
    <lineage>
        <taxon>Bacteria</taxon>
        <taxon>Pseudomonadati</taxon>
        <taxon>Pseudomonadota</taxon>
        <taxon>Alphaproteobacteria</taxon>
        <taxon>Hyphomicrobiales</taxon>
        <taxon>Rhizobiaceae</taxon>
        <taxon>Rhizobium/Agrobacterium group</taxon>
        <taxon>Agrobacterium</taxon>
        <taxon>Agrobacterium tumefaciens complex</taxon>
    </lineage>
</organism>
<gene>
    <name evidence="1" type="ORF">G6M86_15250</name>
</gene>
<dbReference type="AlphaFoldDB" id="A0AAJ4N4M8"/>
<evidence type="ECO:0000313" key="1">
    <source>
        <dbReference type="EMBL" id="QTG14664.1"/>
    </source>
</evidence>
<name>A0AAJ4N4M8_AGRTU</name>
<reference evidence="1" key="1">
    <citation type="submission" date="2020-02" db="EMBL/GenBank/DDBJ databases">
        <title>Unexpected conservation and global transmission of agrobacterial virulence plasmids.</title>
        <authorList>
            <person name="Weisberg A.J."/>
            <person name="Davis E.W. II"/>
            <person name="Tabima J.R."/>
            <person name="Belcher M.S."/>
            <person name="Miller M."/>
            <person name="Kuo C.-H."/>
            <person name="Loper J.E."/>
            <person name="Grunwald N.J."/>
            <person name="Putnam M.L."/>
            <person name="Chang J.H."/>
        </authorList>
    </citation>
    <scope>NUCLEOTIDE SEQUENCE</scope>
    <source>
        <strain evidence="1">Q15/94</strain>
    </source>
</reference>
<dbReference type="EMBL" id="CP049217">
    <property type="protein sequence ID" value="QTG14664.1"/>
    <property type="molecule type" value="Genomic_DNA"/>
</dbReference>
<protein>
    <submittedName>
        <fullName evidence="1">Uncharacterized protein</fullName>
    </submittedName>
</protein>
<sequence>MHNQSHIHFSRFAGLSDLRQPRRHLRRIATKGEAAPDWVRMRVFAAI</sequence>
<dbReference type="Proteomes" id="UP000663946">
    <property type="component" value="Chromosome 2"/>
</dbReference>